<protein>
    <submittedName>
        <fullName evidence="9">Related to integral membrane protein PTH11</fullName>
    </submittedName>
</protein>
<dbReference type="InterPro" id="IPR049326">
    <property type="entry name" value="Rhodopsin_dom_fungi"/>
</dbReference>
<organism evidence="9 10">
    <name type="scientific">Phialocephala subalpina</name>
    <dbReference type="NCBI Taxonomy" id="576137"/>
    <lineage>
        <taxon>Eukaryota</taxon>
        <taxon>Fungi</taxon>
        <taxon>Dikarya</taxon>
        <taxon>Ascomycota</taxon>
        <taxon>Pezizomycotina</taxon>
        <taxon>Leotiomycetes</taxon>
        <taxon>Helotiales</taxon>
        <taxon>Mollisiaceae</taxon>
        <taxon>Phialocephala</taxon>
        <taxon>Phialocephala fortinii species complex</taxon>
    </lineage>
</organism>
<evidence type="ECO:0000256" key="2">
    <source>
        <dbReference type="ARBA" id="ARBA00022692"/>
    </source>
</evidence>
<dbReference type="EMBL" id="FJOG01000052">
    <property type="protein sequence ID" value="CZR68236.1"/>
    <property type="molecule type" value="Genomic_DNA"/>
</dbReference>
<dbReference type="Proteomes" id="UP000184330">
    <property type="component" value="Unassembled WGS sequence"/>
</dbReference>
<comment type="subcellular location">
    <subcellularLocation>
        <location evidence="1">Membrane</location>
        <topology evidence="1">Multi-pass membrane protein</topology>
    </subcellularLocation>
</comment>
<evidence type="ECO:0000313" key="10">
    <source>
        <dbReference type="Proteomes" id="UP000184330"/>
    </source>
</evidence>
<evidence type="ECO:0000256" key="3">
    <source>
        <dbReference type="ARBA" id="ARBA00022989"/>
    </source>
</evidence>
<evidence type="ECO:0000256" key="4">
    <source>
        <dbReference type="ARBA" id="ARBA00023136"/>
    </source>
</evidence>
<dbReference type="PANTHER" id="PTHR33048">
    <property type="entry name" value="PTH11-LIKE INTEGRAL MEMBRANE PROTEIN (AFU_ORTHOLOGUE AFUA_5G11245)"/>
    <property type="match status" value="1"/>
</dbReference>
<feature type="region of interest" description="Disordered" evidence="6">
    <location>
        <begin position="302"/>
        <end position="334"/>
    </location>
</feature>
<evidence type="ECO:0000256" key="7">
    <source>
        <dbReference type="SAM" id="Phobius"/>
    </source>
</evidence>
<dbReference type="InterPro" id="IPR052337">
    <property type="entry name" value="SAT4-like"/>
</dbReference>
<evidence type="ECO:0000256" key="5">
    <source>
        <dbReference type="ARBA" id="ARBA00038359"/>
    </source>
</evidence>
<dbReference type="AlphaFoldDB" id="A0A1L7XT71"/>
<gene>
    <name evidence="9" type="ORF">PAC_18135</name>
</gene>
<feature type="transmembrane region" description="Helical" evidence="7">
    <location>
        <begin position="113"/>
        <end position="135"/>
    </location>
</feature>
<proteinExistence type="inferred from homology"/>
<feature type="domain" description="Rhodopsin" evidence="8">
    <location>
        <begin position="37"/>
        <end position="289"/>
    </location>
</feature>
<accession>A0A1L7XT71</accession>
<evidence type="ECO:0000259" key="8">
    <source>
        <dbReference type="Pfam" id="PF20684"/>
    </source>
</evidence>
<dbReference type="Pfam" id="PF20684">
    <property type="entry name" value="Fung_rhodopsin"/>
    <property type="match status" value="1"/>
</dbReference>
<feature type="transmembrane region" description="Helical" evidence="7">
    <location>
        <begin position="147"/>
        <end position="168"/>
    </location>
</feature>
<keyword evidence="10" id="KW-1185">Reference proteome</keyword>
<keyword evidence="4 7" id="KW-0472">Membrane</keyword>
<dbReference type="OrthoDB" id="2988756at2759"/>
<feature type="transmembrane region" description="Helical" evidence="7">
    <location>
        <begin position="230"/>
        <end position="252"/>
    </location>
</feature>
<evidence type="ECO:0000313" key="9">
    <source>
        <dbReference type="EMBL" id="CZR68236.1"/>
    </source>
</evidence>
<name>A0A1L7XT71_9HELO</name>
<dbReference type="PANTHER" id="PTHR33048:SF105">
    <property type="match status" value="1"/>
</dbReference>
<comment type="similarity">
    <text evidence="5">Belongs to the SAT4 family.</text>
</comment>
<sequence length="402" mass="43745">MSDSAAQAAAAAMAAALATFNTELWTLYAFGVLVTILRTYARVKAVGIRDLRADDFIVWLAILLYTTQSTLAYFAVNHGQGLANNAMTDSERAALSPDSTEYQLRVFGSKIQVVGWTTYVCLICTLKMAVLVFYIRLMEGLSNYFRVRIWIGFGLVGLTFVASVITIYGSCQPFSKYWQINPDPGNACQGAVARPIVWVTFASSVVTDIYLLMVPLPMLWGTSLKLVKKLAATFVLGAGVFVLVCSLLKTIFVITDPIHGAQLAGEWGTREAFVSVVTTNLPMIFPLLKTWLKPLFGSALSSTGTASKHPSGFRTIGEGGGGSSGPGVRRKPTHVTDNLSFSESEEQIVNNVKMQNLEVYAGPGTPTNRPSKGIMVSNEFKMVEDEISQNGDQKAKHVHESW</sequence>
<feature type="transmembrane region" description="Helical" evidence="7">
    <location>
        <begin position="196"/>
        <end position="218"/>
    </location>
</feature>
<dbReference type="GO" id="GO:0016020">
    <property type="term" value="C:membrane"/>
    <property type="evidence" value="ECO:0007669"/>
    <property type="project" value="UniProtKB-SubCell"/>
</dbReference>
<dbReference type="STRING" id="576137.A0A1L7XT71"/>
<evidence type="ECO:0000256" key="1">
    <source>
        <dbReference type="ARBA" id="ARBA00004141"/>
    </source>
</evidence>
<feature type="transmembrane region" description="Helical" evidence="7">
    <location>
        <begin position="55"/>
        <end position="76"/>
    </location>
</feature>
<feature type="transmembrane region" description="Helical" evidence="7">
    <location>
        <begin position="26"/>
        <end position="43"/>
    </location>
</feature>
<keyword evidence="2 7" id="KW-0812">Transmembrane</keyword>
<evidence type="ECO:0000256" key="6">
    <source>
        <dbReference type="SAM" id="MobiDB-lite"/>
    </source>
</evidence>
<reference evidence="9 10" key="1">
    <citation type="submission" date="2016-03" db="EMBL/GenBank/DDBJ databases">
        <authorList>
            <person name="Ploux O."/>
        </authorList>
    </citation>
    <scope>NUCLEOTIDE SEQUENCE [LARGE SCALE GENOMIC DNA]</scope>
    <source>
        <strain evidence="9 10">UAMH 11012</strain>
    </source>
</reference>
<keyword evidence="3 7" id="KW-1133">Transmembrane helix</keyword>